<keyword evidence="2" id="KW-1185">Reference proteome</keyword>
<sequence length="82" mass="9625">MVSWSDMNWDDFEVSCGVIVVFALIIRGRLGSTPLQITPNLEGERSMQARGRDRADVWWRPRDRVMKPVTRRHELRAEWTAL</sequence>
<evidence type="ECO:0000313" key="2">
    <source>
        <dbReference type="Proteomes" id="UP000504636"/>
    </source>
</evidence>
<accession>A0A6A6YNE6</accession>
<reference evidence="3" key="2">
    <citation type="submission" date="2020-04" db="EMBL/GenBank/DDBJ databases">
        <authorList>
            <consortium name="NCBI Genome Project"/>
        </authorList>
    </citation>
    <scope>NUCLEOTIDE SEQUENCE</scope>
    <source>
        <strain evidence="3">CBS 304.34</strain>
    </source>
</reference>
<protein>
    <submittedName>
        <fullName evidence="1 3">Uncharacterized protein</fullName>
    </submittedName>
</protein>
<reference evidence="1 3" key="1">
    <citation type="journal article" date="2020" name="Stud. Mycol.">
        <title>101 Dothideomycetes genomes: a test case for predicting lifestyles and emergence of pathogens.</title>
        <authorList>
            <person name="Haridas S."/>
            <person name="Albert R."/>
            <person name="Binder M."/>
            <person name="Bloem J."/>
            <person name="Labutti K."/>
            <person name="Salamov A."/>
            <person name="Andreopoulos B."/>
            <person name="Baker S."/>
            <person name="Barry K."/>
            <person name="Bills G."/>
            <person name="Bluhm B."/>
            <person name="Cannon C."/>
            <person name="Castanera R."/>
            <person name="Culley D."/>
            <person name="Daum C."/>
            <person name="Ezra D."/>
            <person name="Gonzalez J."/>
            <person name="Henrissat B."/>
            <person name="Kuo A."/>
            <person name="Liang C."/>
            <person name="Lipzen A."/>
            <person name="Lutzoni F."/>
            <person name="Magnuson J."/>
            <person name="Mondo S."/>
            <person name="Nolan M."/>
            <person name="Ohm R."/>
            <person name="Pangilinan J."/>
            <person name="Park H.-J."/>
            <person name="Ramirez L."/>
            <person name="Alfaro M."/>
            <person name="Sun H."/>
            <person name="Tritt A."/>
            <person name="Yoshinaga Y."/>
            <person name="Zwiers L.-H."/>
            <person name="Turgeon B."/>
            <person name="Goodwin S."/>
            <person name="Spatafora J."/>
            <person name="Crous P."/>
            <person name="Grigoriev I."/>
        </authorList>
    </citation>
    <scope>NUCLEOTIDE SEQUENCE</scope>
    <source>
        <strain evidence="1 3">CBS 304.34</strain>
    </source>
</reference>
<dbReference type="EMBL" id="MU003701">
    <property type="protein sequence ID" value="KAF2809495.1"/>
    <property type="molecule type" value="Genomic_DNA"/>
</dbReference>
<dbReference type="GeneID" id="54455009"/>
<evidence type="ECO:0000313" key="1">
    <source>
        <dbReference type="EMBL" id="KAF2809495.1"/>
    </source>
</evidence>
<dbReference type="RefSeq" id="XP_033576459.1">
    <property type="nucleotide sequence ID" value="XM_033714116.1"/>
</dbReference>
<reference evidence="3" key="3">
    <citation type="submission" date="2025-04" db="UniProtKB">
        <authorList>
            <consortium name="RefSeq"/>
        </authorList>
    </citation>
    <scope>IDENTIFICATION</scope>
    <source>
        <strain evidence="3">CBS 304.34</strain>
    </source>
</reference>
<dbReference type="Proteomes" id="UP000504636">
    <property type="component" value="Unplaced"/>
</dbReference>
<organism evidence="1">
    <name type="scientific">Mytilinidion resinicola</name>
    <dbReference type="NCBI Taxonomy" id="574789"/>
    <lineage>
        <taxon>Eukaryota</taxon>
        <taxon>Fungi</taxon>
        <taxon>Dikarya</taxon>
        <taxon>Ascomycota</taxon>
        <taxon>Pezizomycotina</taxon>
        <taxon>Dothideomycetes</taxon>
        <taxon>Pleosporomycetidae</taxon>
        <taxon>Mytilinidiales</taxon>
        <taxon>Mytilinidiaceae</taxon>
        <taxon>Mytilinidion</taxon>
    </lineage>
</organism>
<proteinExistence type="predicted"/>
<evidence type="ECO:0000313" key="3">
    <source>
        <dbReference type="RefSeq" id="XP_033576459.1"/>
    </source>
</evidence>
<name>A0A6A6YNE6_9PEZI</name>
<gene>
    <name evidence="1 3" type="ORF">BDZ99DRAFT_29352</name>
</gene>
<dbReference type="AlphaFoldDB" id="A0A6A6YNE6"/>